<keyword evidence="3" id="KW-0378">Hydrolase</keyword>
<dbReference type="SUPFAM" id="SSF53474">
    <property type="entry name" value="alpha/beta-Hydrolases"/>
    <property type="match status" value="1"/>
</dbReference>
<evidence type="ECO:0000259" key="2">
    <source>
        <dbReference type="Pfam" id="PF00561"/>
    </source>
</evidence>
<dbReference type="PANTHER" id="PTHR43798">
    <property type="entry name" value="MONOACYLGLYCEROL LIPASE"/>
    <property type="match status" value="1"/>
</dbReference>
<dbReference type="EMBL" id="CP036261">
    <property type="protein sequence ID" value="QDS88505.1"/>
    <property type="molecule type" value="Genomic_DNA"/>
</dbReference>
<feature type="region of interest" description="Disordered" evidence="1">
    <location>
        <begin position="281"/>
        <end position="304"/>
    </location>
</feature>
<dbReference type="EC" id="3.1.1.1" evidence="3"/>
<dbReference type="InterPro" id="IPR000073">
    <property type="entry name" value="AB_hydrolase_1"/>
</dbReference>
<dbReference type="AlphaFoldDB" id="A0A517M0V7"/>
<organism evidence="3 4">
    <name type="scientific">Rosistilla ulvae</name>
    <dbReference type="NCBI Taxonomy" id="1930277"/>
    <lineage>
        <taxon>Bacteria</taxon>
        <taxon>Pseudomonadati</taxon>
        <taxon>Planctomycetota</taxon>
        <taxon>Planctomycetia</taxon>
        <taxon>Pirellulales</taxon>
        <taxon>Pirellulaceae</taxon>
        <taxon>Rosistilla</taxon>
    </lineage>
</organism>
<evidence type="ECO:0000313" key="4">
    <source>
        <dbReference type="Proteomes" id="UP000319557"/>
    </source>
</evidence>
<dbReference type="Gene3D" id="3.40.50.1820">
    <property type="entry name" value="alpha/beta hydrolase"/>
    <property type="match status" value="1"/>
</dbReference>
<dbReference type="PANTHER" id="PTHR43798:SF33">
    <property type="entry name" value="HYDROLASE, PUTATIVE (AFU_ORTHOLOGUE AFUA_2G14860)-RELATED"/>
    <property type="match status" value="1"/>
</dbReference>
<dbReference type="InterPro" id="IPR050266">
    <property type="entry name" value="AB_hydrolase_sf"/>
</dbReference>
<protein>
    <submittedName>
        <fullName evidence="3">Putative carboxylesterase nap</fullName>
        <ecNumber evidence="3">3.1.1.1</ecNumber>
    </submittedName>
</protein>
<dbReference type="GO" id="GO:0106435">
    <property type="term" value="F:carboxylesterase activity"/>
    <property type="evidence" value="ECO:0007669"/>
    <property type="project" value="UniProtKB-EC"/>
</dbReference>
<feature type="domain" description="AB hydrolase-1" evidence="2">
    <location>
        <begin position="53"/>
        <end position="266"/>
    </location>
</feature>
<dbReference type="Pfam" id="PF00561">
    <property type="entry name" value="Abhydrolase_1"/>
    <property type="match status" value="1"/>
</dbReference>
<proteinExistence type="predicted"/>
<name>A0A517M0V7_9BACT</name>
<dbReference type="GO" id="GO:0016020">
    <property type="term" value="C:membrane"/>
    <property type="evidence" value="ECO:0007669"/>
    <property type="project" value="TreeGrafter"/>
</dbReference>
<evidence type="ECO:0000256" key="1">
    <source>
        <dbReference type="SAM" id="MobiDB-lite"/>
    </source>
</evidence>
<dbReference type="PRINTS" id="PR00111">
    <property type="entry name" value="ABHYDROLASE"/>
</dbReference>
<accession>A0A517M0V7</accession>
<dbReference type="KEGG" id="ruv:EC9_26960"/>
<sequence length="304" mass="34029">MNRTVWRDDAARFRMDDWFNRFQERICMPVENRNVPSRYGDSHALITGTVDGPPLVCLHAMRTGSAFLVSELNPLLERFRVIAPDLPGQSVRGPQVRLSLNDDSYARWLFDVLDGLGLETVSLFGVSWGGFVARQSATLAPDRVDSLALLVPAGIVRGSHVTGLIKMAYPMLRYSVRRSEPNLKRWLSSLFTTWDDHWAGFTRDAVRDMPFDLRIPPLASDQDLQKLTMPVLALGAENDICFPGKQLVNRICDQAPHCRGEVIPCRLPTSHWSGPKACQQRAKSSIRRVPRQITSAPGGPSPSR</sequence>
<reference evidence="3 4" key="1">
    <citation type="submission" date="2019-02" db="EMBL/GenBank/DDBJ databases">
        <title>Deep-cultivation of Planctomycetes and their phenomic and genomic characterization uncovers novel biology.</title>
        <authorList>
            <person name="Wiegand S."/>
            <person name="Jogler M."/>
            <person name="Boedeker C."/>
            <person name="Pinto D."/>
            <person name="Vollmers J."/>
            <person name="Rivas-Marin E."/>
            <person name="Kohn T."/>
            <person name="Peeters S.H."/>
            <person name="Heuer A."/>
            <person name="Rast P."/>
            <person name="Oberbeckmann S."/>
            <person name="Bunk B."/>
            <person name="Jeske O."/>
            <person name="Meyerdierks A."/>
            <person name="Storesund J.E."/>
            <person name="Kallscheuer N."/>
            <person name="Luecker S."/>
            <person name="Lage O.M."/>
            <person name="Pohl T."/>
            <person name="Merkel B.J."/>
            <person name="Hornburger P."/>
            <person name="Mueller R.-W."/>
            <person name="Bruemmer F."/>
            <person name="Labrenz M."/>
            <person name="Spormann A.M."/>
            <person name="Op den Camp H."/>
            <person name="Overmann J."/>
            <person name="Amann R."/>
            <person name="Jetten M.S.M."/>
            <person name="Mascher T."/>
            <person name="Medema M.H."/>
            <person name="Devos D.P."/>
            <person name="Kaster A.-K."/>
            <person name="Ovreas L."/>
            <person name="Rohde M."/>
            <person name="Galperin M.Y."/>
            <person name="Jogler C."/>
        </authorList>
    </citation>
    <scope>NUCLEOTIDE SEQUENCE [LARGE SCALE GENOMIC DNA]</scope>
    <source>
        <strain evidence="3 4">EC9</strain>
    </source>
</reference>
<gene>
    <name evidence="3" type="primary">nap</name>
    <name evidence="3" type="ORF">EC9_26960</name>
</gene>
<dbReference type="InterPro" id="IPR029058">
    <property type="entry name" value="AB_hydrolase_fold"/>
</dbReference>
<keyword evidence="4" id="KW-1185">Reference proteome</keyword>
<dbReference type="Proteomes" id="UP000319557">
    <property type="component" value="Chromosome"/>
</dbReference>
<evidence type="ECO:0000313" key="3">
    <source>
        <dbReference type="EMBL" id="QDS88505.1"/>
    </source>
</evidence>